<keyword evidence="4" id="KW-0539">Nucleus</keyword>
<dbReference type="InterPro" id="IPR015300">
    <property type="entry name" value="DNA-bd_pseudobarrel_sf"/>
</dbReference>
<dbReference type="PROSITE" id="PS50863">
    <property type="entry name" value="B3"/>
    <property type="match status" value="1"/>
</dbReference>
<feature type="region of interest" description="Disordered" evidence="5">
    <location>
        <begin position="144"/>
        <end position="166"/>
    </location>
</feature>
<feature type="region of interest" description="Disordered" evidence="5">
    <location>
        <begin position="250"/>
        <end position="308"/>
    </location>
</feature>
<dbReference type="CDD" id="cd10017">
    <property type="entry name" value="B3_DNA"/>
    <property type="match status" value="1"/>
</dbReference>
<evidence type="ECO:0000259" key="6">
    <source>
        <dbReference type="PROSITE" id="PS50863"/>
    </source>
</evidence>
<keyword evidence="1" id="KW-0805">Transcription regulation</keyword>
<dbReference type="InterPro" id="IPR003340">
    <property type="entry name" value="B3_DNA-bd"/>
</dbReference>
<evidence type="ECO:0000313" key="7">
    <source>
        <dbReference type="EMBL" id="KAK9906835.1"/>
    </source>
</evidence>
<evidence type="ECO:0000256" key="5">
    <source>
        <dbReference type="SAM" id="MobiDB-lite"/>
    </source>
</evidence>
<dbReference type="SUPFAM" id="SSF101936">
    <property type="entry name" value="DNA-binding pseudobarrel domain"/>
    <property type="match status" value="1"/>
</dbReference>
<keyword evidence="8" id="KW-1185">Reference proteome</keyword>
<reference evidence="7 8" key="1">
    <citation type="journal article" date="2024" name="Nat. Commun.">
        <title>Phylogenomics reveals the evolutionary origins of lichenization in chlorophyte algae.</title>
        <authorList>
            <person name="Puginier C."/>
            <person name="Libourel C."/>
            <person name="Otte J."/>
            <person name="Skaloud P."/>
            <person name="Haon M."/>
            <person name="Grisel S."/>
            <person name="Petersen M."/>
            <person name="Berrin J.G."/>
            <person name="Delaux P.M."/>
            <person name="Dal Grande F."/>
            <person name="Keller J."/>
        </authorList>
    </citation>
    <scope>NUCLEOTIDE SEQUENCE [LARGE SCALE GENOMIC DNA]</scope>
    <source>
        <strain evidence="7 8">SAG 216-7</strain>
    </source>
</reference>
<evidence type="ECO:0000256" key="3">
    <source>
        <dbReference type="ARBA" id="ARBA00023163"/>
    </source>
</evidence>
<proteinExistence type="predicted"/>
<gene>
    <name evidence="7" type="ORF">WJX75_008796</name>
</gene>
<protein>
    <recommendedName>
        <fullName evidence="6">TF-B3 domain-containing protein</fullName>
    </recommendedName>
</protein>
<evidence type="ECO:0000256" key="4">
    <source>
        <dbReference type="ARBA" id="ARBA00023242"/>
    </source>
</evidence>
<keyword evidence="3" id="KW-0804">Transcription</keyword>
<feature type="compositionally biased region" description="Low complexity" evidence="5">
    <location>
        <begin position="256"/>
        <end position="283"/>
    </location>
</feature>
<dbReference type="Proteomes" id="UP001491310">
    <property type="component" value="Unassembled WGS sequence"/>
</dbReference>
<comment type="caution">
    <text evidence="7">The sequence shown here is derived from an EMBL/GenBank/DDBJ whole genome shotgun (WGS) entry which is preliminary data.</text>
</comment>
<dbReference type="EMBL" id="JALJOT010000010">
    <property type="protein sequence ID" value="KAK9906835.1"/>
    <property type="molecule type" value="Genomic_DNA"/>
</dbReference>
<evidence type="ECO:0000256" key="2">
    <source>
        <dbReference type="ARBA" id="ARBA00023125"/>
    </source>
</evidence>
<evidence type="ECO:0000256" key="1">
    <source>
        <dbReference type="ARBA" id="ARBA00023015"/>
    </source>
</evidence>
<accession>A0ABR2YK38</accession>
<feature type="domain" description="TF-B3" evidence="6">
    <location>
        <begin position="352"/>
        <end position="414"/>
    </location>
</feature>
<sequence length="432" mass="45827">MGGFRELAALTANGVNGAATSEALLPSGQLRTLGKRRRAGAGQLQLRAPCADSLEGVRSAYEGFDSAAARWLAVVAEREAGVTVREAACCGVQAQLAARSAELAAREGRLADWDARLRSWDVQLQRLHSQLKDQEERLQMRMQPCARDKENSTPEDTDSDLDVTGGPCDADVHHRGGADWAGAFPGATAWPGALGFHRYWEANTSAAATSPMMEEEQSPQQLQPVGHASPTLHIAPLSCGLRIVKSGRDTAPEDTAAAGRPRAAAGAAASAESPSECSAGAAAIFPDDTPHTNGPRAPQPPASVLGQGTGVFTKNLDYKSCDHIMCLTKNMARHLFPQPPHTSAGGPSQMSVELEDDSGRLWPMTYRCVPHRYSYELRAGWKTFAAFWAVGVGDTVSLWREPSGRLRISVHAVSSMHPAPAAGTRGRPGAAA</sequence>
<keyword evidence="2" id="KW-0238">DNA-binding</keyword>
<organism evidence="7 8">
    <name type="scientific">Coccomyxa subellipsoidea</name>
    <dbReference type="NCBI Taxonomy" id="248742"/>
    <lineage>
        <taxon>Eukaryota</taxon>
        <taxon>Viridiplantae</taxon>
        <taxon>Chlorophyta</taxon>
        <taxon>core chlorophytes</taxon>
        <taxon>Trebouxiophyceae</taxon>
        <taxon>Trebouxiophyceae incertae sedis</taxon>
        <taxon>Coccomyxaceae</taxon>
        <taxon>Coccomyxa</taxon>
    </lineage>
</organism>
<name>A0ABR2YK38_9CHLO</name>
<feature type="region of interest" description="Disordered" evidence="5">
    <location>
        <begin position="207"/>
        <end position="226"/>
    </location>
</feature>
<dbReference type="Gene3D" id="2.40.330.10">
    <property type="entry name" value="DNA-binding pseudobarrel domain"/>
    <property type="match status" value="1"/>
</dbReference>
<evidence type="ECO:0000313" key="8">
    <source>
        <dbReference type="Proteomes" id="UP001491310"/>
    </source>
</evidence>